<evidence type="ECO:0000313" key="2">
    <source>
        <dbReference type="Proteomes" id="UP000019225"/>
    </source>
</evidence>
<organism evidence="1 2">
    <name type="scientific">Kutzneria albida DSM 43870</name>
    <dbReference type="NCBI Taxonomy" id="1449976"/>
    <lineage>
        <taxon>Bacteria</taxon>
        <taxon>Bacillati</taxon>
        <taxon>Actinomycetota</taxon>
        <taxon>Actinomycetes</taxon>
        <taxon>Pseudonocardiales</taxon>
        <taxon>Pseudonocardiaceae</taxon>
        <taxon>Kutzneria</taxon>
    </lineage>
</organism>
<keyword evidence="2" id="KW-1185">Reference proteome</keyword>
<dbReference type="EMBL" id="CP007155">
    <property type="protein sequence ID" value="AHH98802.1"/>
    <property type="molecule type" value="Genomic_DNA"/>
</dbReference>
<dbReference type="HOGENOM" id="CLU_2273656_0_0_11"/>
<dbReference type="eggNOG" id="COG2842">
    <property type="taxonomic scope" value="Bacteria"/>
</dbReference>
<gene>
    <name evidence="1" type="ORF">KALB_5440</name>
</gene>
<sequence>MRPFSITTDRGRREWAAVIKAMEGALVLYRHSLGTLARLWRYLHDRTGGSICGLSDLIRESAIEAVLSSQETITRGLMDTIEISEYAQTYYHRNRRTAHARR</sequence>
<accession>W5WD58</accession>
<protein>
    <submittedName>
        <fullName evidence="1">Uncharacterized protein</fullName>
    </submittedName>
</protein>
<reference evidence="1 2" key="1">
    <citation type="journal article" date="2014" name="BMC Genomics">
        <title>Complete genome sequence of producer of the glycopeptide antibiotic Aculeximycin Kutzneria albida DSM 43870T, a representative of minor genus of Pseudonocardiaceae.</title>
        <authorList>
            <person name="Rebets Y."/>
            <person name="Tokovenko B."/>
            <person name="Lushchyk I."/>
            <person name="Ruckert C."/>
            <person name="Zaburannyi N."/>
            <person name="Bechthold A."/>
            <person name="Kalinowski J."/>
            <person name="Luzhetskyy A."/>
        </authorList>
    </citation>
    <scope>NUCLEOTIDE SEQUENCE [LARGE SCALE GENOMIC DNA]</scope>
    <source>
        <strain evidence="1">DSM 43870</strain>
    </source>
</reference>
<proteinExistence type="predicted"/>
<dbReference type="AlphaFoldDB" id="W5WD58"/>
<evidence type="ECO:0000313" key="1">
    <source>
        <dbReference type="EMBL" id="AHH98802.1"/>
    </source>
</evidence>
<dbReference type="Proteomes" id="UP000019225">
    <property type="component" value="Chromosome"/>
</dbReference>
<dbReference type="STRING" id="1449976.KALB_5440"/>
<dbReference type="KEGG" id="kal:KALB_5440"/>
<name>W5WD58_9PSEU</name>
<dbReference type="RefSeq" id="WP_201771819.1">
    <property type="nucleotide sequence ID" value="NZ_CP007155.1"/>
</dbReference>